<dbReference type="Pfam" id="PF02721">
    <property type="entry name" value="DUF223"/>
    <property type="match status" value="1"/>
</dbReference>
<dbReference type="Proteomes" id="UP001341840">
    <property type="component" value="Unassembled WGS sequence"/>
</dbReference>
<comment type="caution">
    <text evidence="2">The sequence shown here is derived from an EMBL/GenBank/DDBJ whole genome shotgun (WGS) entry which is preliminary data.</text>
</comment>
<dbReference type="InterPro" id="IPR012340">
    <property type="entry name" value="NA-bd_OB-fold"/>
</dbReference>
<protein>
    <recommendedName>
        <fullName evidence="1">Replication protein A 70 kDa DNA-binding subunit B/D first OB fold domain-containing protein</fullName>
    </recommendedName>
</protein>
<keyword evidence="3" id="KW-1185">Reference proteome</keyword>
<dbReference type="EMBL" id="JASCZI010032158">
    <property type="protein sequence ID" value="MED6127950.1"/>
    <property type="molecule type" value="Genomic_DNA"/>
</dbReference>
<gene>
    <name evidence="2" type="ORF">PIB30_092934</name>
</gene>
<feature type="domain" description="Replication protein A 70 kDa DNA-binding subunit B/D first OB fold" evidence="1">
    <location>
        <begin position="13"/>
        <end position="109"/>
    </location>
</feature>
<sequence length="141" mass="16130">MAEAQPLVQAHNNYDKVANINPSRLNWNLLVCVVMMYELPIPSNPSDSYQGDRIQCSVPKDSFGIFKTLIREFGIYNMTEFIVQKPGKGICTTSHNIRLSFYRRTSVRKAPMDAFPFIPFHITPFPGGCDYDWCPPIPLDR</sequence>
<evidence type="ECO:0000259" key="1">
    <source>
        <dbReference type="Pfam" id="PF02721"/>
    </source>
</evidence>
<organism evidence="2 3">
    <name type="scientific">Stylosanthes scabra</name>
    <dbReference type="NCBI Taxonomy" id="79078"/>
    <lineage>
        <taxon>Eukaryota</taxon>
        <taxon>Viridiplantae</taxon>
        <taxon>Streptophyta</taxon>
        <taxon>Embryophyta</taxon>
        <taxon>Tracheophyta</taxon>
        <taxon>Spermatophyta</taxon>
        <taxon>Magnoliopsida</taxon>
        <taxon>eudicotyledons</taxon>
        <taxon>Gunneridae</taxon>
        <taxon>Pentapetalae</taxon>
        <taxon>rosids</taxon>
        <taxon>fabids</taxon>
        <taxon>Fabales</taxon>
        <taxon>Fabaceae</taxon>
        <taxon>Papilionoideae</taxon>
        <taxon>50 kb inversion clade</taxon>
        <taxon>dalbergioids sensu lato</taxon>
        <taxon>Dalbergieae</taxon>
        <taxon>Pterocarpus clade</taxon>
        <taxon>Stylosanthes</taxon>
    </lineage>
</organism>
<dbReference type="SUPFAM" id="SSF50249">
    <property type="entry name" value="Nucleic acid-binding proteins"/>
    <property type="match status" value="1"/>
</dbReference>
<proteinExistence type="predicted"/>
<evidence type="ECO:0000313" key="3">
    <source>
        <dbReference type="Proteomes" id="UP001341840"/>
    </source>
</evidence>
<evidence type="ECO:0000313" key="2">
    <source>
        <dbReference type="EMBL" id="MED6127950.1"/>
    </source>
</evidence>
<name>A0ABU6RVF7_9FABA</name>
<dbReference type="Gene3D" id="2.40.50.140">
    <property type="entry name" value="Nucleic acid-binding proteins"/>
    <property type="match status" value="1"/>
</dbReference>
<reference evidence="2 3" key="1">
    <citation type="journal article" date="2023" name="Plants (Basel)">
        <title>Bridging the Gap: Combining Genomics and Transcriptomics Approaches to Understand Stylosanthes scabra, an Orphan Legume from the Brazilian Caatinga.</title>
        <authorList>
            <person name="Ferreira-Neto J.R.C."/>
            <person name="da Silva M.D."/>
            <person name="Binneck E."/>
            <person name="de Melo N.F."/>
            <person name="da Silva R.H."/>
            <person name="de Melo A.L.T.M."/>
            <person name="Pandolfi V."/>
            <person name="Bustamante F.O."/>
            <person name="Brasileiro-Vidal A.C."/>
            <person name="Benko-Iseppon A.M."/>
        </authorList>
    </citation>
    <scope>NUCLEOTIDE SEQUENCE [LARGE SCALE GENOMIC DNA]</scope>
    <source>
        <tissue evidence="2">Leaves</tissue>
    </source>
</reference>
<accession>A0ABU6RVF7</accession>
<dbReference type="InterPro" id="IPR003871">
    <property type="entry name" value="RFA1B/D_OB_1st"/>
</dbReference>